<reference evidence="2" key="1">
    <citation type="submission" date="2022-08" db="EMBL/GenBank/DDBJ databases">
        <authorList>
            <person name="Gutierrez-Valencia J."/>
        </authorList>
    </citation>
    <scope>NUCLEOTIDE SEQUENCE</scope>
</reference>
<dbReference type="AlphaFoldDB" id="A0AAV0QV27"/>
<dbReference type="PROSITE" id="PS50879">
    <property type="entry name" value="RNASE_H_1"/>
    <property type="match status" value="1"/>
</dbReference>
<protein>
    <recommendedName>
        <fullName evidence="1">RNase H type-1 domain-containing protein</fullName>
    </recommendedName>
</protein>
<feature type="domain" description="RNase H type-1" evidence="1">
    <location>
        <begin position="391"/>
        <end position="521"/>
    </location>
</feature>
<dbReference type="Proteomes" id="UP001154282">
    <property type="component" value="Unassembled WGS sequence"/>
</dbReference>
<gene>
    <name evidence="2" type="ORF">LITE_LOCUS44635</name>
</gene>
<evidence type="ECO:0000259" key="1">
    <source>
        <dbReference type="PROSITE" id="PS50879"/>
    </source>
</evidence>
<dbReference type="InterPro" id="IPR053151">
    <property type="entry name" value="RNase_H-like"/>
</dbReference>
<dbReference type="Pfam" id="PF13966">
    <property type="entry name" value="zf-RVT"/>
    <property type="match status" value="1"/>
</dbReference>
<comment type="caution">
    <text evidence="2">The sequence shown here is derived from an EMBL/GenBank/DDBJ whole genome shotgun (WGS) entry which is preliminary data.</text>
</comment>
<organism evidence="2 3">
    <name type="scientific">Linum tenue</name>
    <dbReference type="NCBI Taxonomy" id="586396"/>
    <lineage>
        <taxon>Eukaryota</taxon>
        <taxon>Viridiplantae</taxon>
        <taxon>Streptophyta</taxon>
        <taxon>Embryophyta</taxon>
        <taxon>Tracheophyta</taxon>
        <taxon>Spermatophyta</taxon>
        <taxon>Magnoliopsida</taxon>
        <taxon>eudicotyledons</taxon>
        <taxon>Gunneridae</taxon>
        <taxon>Pentapetalae</taxon>
        <taxon>rosids</taxon>
        <taxon>fabids</taxon>
        <taxon>Malpighiales</taxon>
        <taxon>Linaceae</taxon>
        <taxon>Linum</taxon>
    </lineage>
</organism>
<dbReference type="InterPro" id="IPR036397">
    <property type="entry name" value="RNaseH_sf"/>
</dbReference>
<dbReference type="InterPro" id="IPR026960">
    <property type="entry name" value="RVT-Znf"/>
</dbReference>
<dbReference type="Gene3D" id="3.30.420.10">
    <property type="entry name" value="Ribonuclease H-like superfamily/Ribonuclease H"/>
    <property type="match status" value="1"/>
</dbReference>
<proteinExistence type="predicted"/>
<dbReference type="PANTHER" id="PTHR47723:SF13">
    <property type="entry name" value="PUTATIVE-RELATED"/>
    <property type="match status" value="1"/>
</dbReference>
<dbReference type="GO" id="GO:0004523">
    <property type="term" value="F:RNA-DNA hybrid ribonuclease activity"/>
    <property type="evidence" value="ECO:0007669"/>
    <property type="project" value="InterPro"/>
</dbReference>
<dbReference type="GO" id="GO:0003676">
    <property type="term" value="F:nucleic acid binding"/>
    <property type="evidence" value="ECO:0007669"/>
    <property type="project" value="InterPro"/>
</dbReference>
<name>A0AAV0QV27_9ROSI</name>
<dbReference type="CDD" id="cd06222">
    <property type="entry name" value="RNase_H_like"/>
    <property type="match status" value="1"/>
</dbReference>
<sequence length="553" mass="63124">CLVTLATSVLTSMPTYAMQTTYLPISICDAIDRRVRSFIWGSTADKRKIHLVHWEGICRPKHEGGLGLRQAHELNLAFLAKLAWGFIKNPDELWVQVLQAKYFRNARGTMVAKSMARASSLWRGMRKAWPIMTSRMGMTVKDGRSTSFWTDRWVGGDMTLLDHSLLDGPLPDLTTPVANFVNDQASNRGCRRGRPTWFPEEDGRFRVRSAYAIATSYDESTQQTDWRTIWQWEGPARAKHFLWLTIRDRLLTNAECERRHLTTITTCPRCKQSTETVLHVLRDCPFSRLVWMQLIPLSDHQRFFGSSQQVWILDNLRHQHFSLEFGITCWALWRSRNDLVFAGKIVPPEAFIQRVRAWLPVVRKALDQDRLIHRPSPPARTEELIHWQPPPPEWVCLNSDGSGFPSSGHAAAGGLIRDHLGRCLTAFAINLGTCSITQAELRGVVEGLQVAWDAGHRRVLVQLDFQCAVQLLQGETSDDHPYAACISRFRELCSRSWSVKVSHIYREGNVCADYLASRGLSLPFGCHLIPTSDPLLSYWTLYDCQGVSIPRWF</sequence>
<evidence type="ECO:0000313" key="2">
    <source>
        <dbReference type="EMBL" id="CAI0548092.1"/>
    </source>
</evidence>
<feature type="non-terminal residue" evidence="2">
    <location>
        <position position="1"/>
    </location>
</feature>
<keyword evidence="3" id="KW-1185">Reference proteome</keyword>
<dbReference type="EMBL" id="CAMGYJ010000010">
    <property type="protein sequence ID" value="CAI0548092.1"/>
    <property type="molecule type" value="Genomic_DNA"/>
</dbReference>
<evidence type="ECO:0000313" key="3">
    <source>
        <dbReference type="Proteomes" id="UP001154282"/>
    </source>
</evidence>
<dbReference type="SUPFAM" id="SSF53098">
    <property type="entry name" value="Ribonuclease H-like"/>
    <property type="match status" value="1"/>
</dbReference>
<dbReference type="InterPro" id="IPR002156">
    <property type="entry name" value="RNaseH_domain"/>
</dbReference>
<dbReference type="Pfam" id="PF13456">
    <property type="entry name" value="RVT_3"/>
    <property type="match status" value="1"/>
</dbReference>
<dbReference type="InterPro" id="IPR012337">
    <property type="entry name" value="RNaseH-like_sf"/>
</dbReference>
<accession>A0AAV0QV27</accession>
<dbReference type="PANTHER" id="PTHR47723">
    <property type="entry name" value="OS05G0353850 PROTEIN"/>
    <property type="match status" value="1"/>
</dbReference>
<dbReference type="InterPro" id="IPR044730">
    <property type="entry name" value="RNase_H-like_dom_plant"/>
</dbReference>